<dbReference type="RefSeq" id="WP_127351242.1">
    <property type="nucleotide sequence ID" value="NZ_CP034791.1"/>
</dbReference>
<dbReference type="InterPro" id="IPR050570">
    <property type="entry name" value="Cell_wall_metabolism_enzyme"/>
</dbReference>
<accession>A0A3T0D3G4</accession>
<dbReference type="CDD" id="cd12797">
    <property type="entry name" value="M23_peptidase"/>
    <property type="match status" value="1"/>
</dbReference>
<dbReference type="PANTHER" id="PTHR21666:SF270">
    <property type="entry name" value="MUREIN HYDROLASE ACTIVATOR ENVC"/>
    <property type="match status" value="1"/>
</dbReference>
<feature type="compositionally biased region" description="Polar residues" evidence="1">
    <location>
        <begin position="84"/>
        <end position="93"/>
    </location>
</feature>
<evidence type="ECO:0000313" key="4">
    <source>
        <dbReference type="Proteomes" id="UP000282930"/>
    </source>
</evidence>
<proteinExistence type="predicted"/>
<dbReference type="InterPro" id="IPR011055">
    <property type="entry name" value="Dup_hybrid_motif"/>
</dbReference>
<dbReference type="InterPro" id="IPR016047">
    <property type="entry name" value="M23ase_b-sheet_dom"/>
</dbReference>
<feature type="domain" description="M23ase beta-sheet core" evidence="2">
    <location>
        <begin position="181"/>
        <end position="260"/>
    </location>
</feature>
<dbReference type="EMBL" id="CP034791">
    <property type="protein sequence ID" value="AZT89634.1"/>
    <property type="molecule type" value="Genomic_DNA"/>
</dbReference>
<evidence type="ECO:0000259" key="2">
    <source>
        <dbReference type="Pfam" id="PF01551"/>
    </source>
</evidence>
<protein>
    <submittedName>
        <fullName evidence="3">M23 family metallopeptidase</fullName>
    </submittedName>
</protein>
<dbReference type="KEGG" id="ccha:ELD05_02585"/>
<feature type="region of interest" description="Disordered" evidence="1">
    <location>
        <begin position="84"/>
        <end position="122"/>
    </location>
</feature>
<keyword evidence="4" id="KW-1185">Reference proteome</keyword>
<gene>
    <name evidence="3" type="ORF">ELD05_02585</name>
</gene>
<dbReference type="AlphaFoldDB" id="A0A3T0D3G4"/>
<sequence length="306" mass="34066">MKSIVLTSNNFNLNLKNNSYLQNLSAQKTTKEQISKNYFSNSKQNTVQNNSKISPAYVYEKGSSANEFYGKIVYSKPSSIYSLPPSKSGSSIQNPNNSSKILNSSSSVEKTKTSETRRTDPSKEFWEQRIDKWIFPLESKNLIVANPATDGRQFGAPRDGGTRTHAGVDLLTYDKKTNKGVKDAKVLAMTNGTVTAVYDFYAGTQAIEIKNSDGSVIRYGEVKSKVKVGDKVRQGQVIATVIPNTETGNAMLHLEVYKGDSSGPLTQENNKTYKYVPQANYKRRSDLINPMDVIRLKTKSEKEDKK</sequence>
<feature type="compositionally biased region" description="Basic and acidic residues" evidence="1">
    <location>
        <begin position="109"/>
        <end position="122"/>
    </location>
</feature>
<dbReference type="PANTHER" id="PTHR21666">
    <property type="entry name" value="PEPTIDASE-RELATED"/>
    <property type="match status" value="1"/>
</dbReference>
<dbReference type="Pfam" id="PF01551">
    <property type="entry name" value="Peptidase_M23"/>
    <property type="match status" value="1"/>
</dbReference>
<evidence type="ECO:0000256" key="1">
    <source>
        <dbReference type="SAM" id="MobiDB-lite"/>
    </source>
</evidence>
<feature type="compositionally biased region" description="Low complexity" evidence="1">
    <location>
        <begin position="94"/>
        <end position="108"/>
    </location>
</feature>
<dbReference type="Proteomes" id="UP000282930">
    <property type="component" value="Chromosome"/>
</dbReference>
<dbReference type="SUPFAM" id="SSF51261">
    <property type="entry name" value="Duplicated hybrid motif"/>
    <property type="match status" value="1"/>
</dbReference>
<evidence type="ECO:0000313" key="3">
    <source>
        <dbReference type="EMBL" id="AZT89634.1"/>
    </source>
</evidence>
<dbReference type="GO" id="GO:0004222">
    <property type="term" value="F:metalloendopeptidase activity"/>
    <property type="evidence" value="ECO:0007669"/>
    <property type="project" value="TreeGrafter"/>
</dbReference>
<reference evidence="3 4" key="1">
    <citation type="submission" date="2018-12" db="EMBL/GenBank/DDBJ databases">
        <title>Genome sequence from the cellulolytic species, Caldicellulosiruptor changbaiensis.</title>
        <authorList>
            <person name="Blumer-Schuette S.E."/>
            <person name="Mendoza C."/>
        </authorList>
    </citation>
    <scope>NUCLEOTIDE SEQUENCE [LARGE SCALE GENOMIC DNA]</scope>
    <source>
        <strain evidence="3 4">CBS-Z</strain>
    </source>
</reference>
<name>A0A3T0D3G4_9FIRM</name>
<dbReference type="Gene3D" id="2.70.70.10">
    <property type="entry name" value="Glucose Permease (Domain IIA)"/>
    <property type="match status" value="1"/>
</dbReference>
<organism evidence="3 4">
    <name type="scientific">Caldicellulosiruptor changbaiensis</name>
    <dbReference type="NCBI Taxonomy" id="1222016"/>
    <lineage>
        <taxon>Bacteria</taxon>
        <taxon>Bacillati</taxon>
        <taxon>Bacillota</taxon>
        <taxon>Bacillota incertae sedis</taxon>
        <taxon>Caldicellulosiruptorales</taxon>
        <taxon>Caldicellulosiruptoraceae</taxon>
        <taxon>Caldicellulosiruptor</taxon>
    </lineage>
</organism>